<dbReference type="Proteomes" id="UP000299102">
    <property type="component" value="Unassembled WGS sequence"/>
</dbReference>
<comment type="caution">
    <text evidence="1">The sequence shown here is derived from an EMBL/GenBank/DDBJ whole genome shotgun (WGS) entry which is preliminary data.</text>
</comment>
<sequence length="85" mass="9065">MSSLVRRDASEQRLVSVVEHGFVVYVLTVRAGDIGALASRQSSGLTCGPCFGLSTGSPGRLALFEQLSLASGLVRMYAYVYSVLH</sequence>
<dbReference type="AlphaFoldDB" id="A0A4C1TY18"/>
<protein>
    <submittedName>
        <fullName evidence="1">Uncharacterized protein</fullName>
    </submittedName>
</protein>
<organism evidence="1 2">
    <name type="scientific">Eumeta variegata</name>
    <name type="common">Bagworm moth</name>
    <name type="synonym">Eumeta japonica</name>
    <dbReference type="NCBI Taxonomy" id="151549"/>
    <lineage>
        <taxon>Eukaryota</taxon>
        <taxon>Metazoa</taxon>
        <taxon>Ecdysozoa</taxon>
        <taxon>Arthropoda</taxon>
        <taxon>Hexapoda</taxon>
        <taxon>Insecta</taxon>
        <taxon>Pterygota</taxon>
        <taxon>Neoptera</taxon>
        <taxon>Endopterygota</taxon>
        <taxon>Lepidoptera</taxon>
        <taxon>Glossata</taxon>
        <taxon>Ditrysia</taxon>
        <taxon>Tineoidea</taxon>
        <taxon>Psychidae</taxon>
        <taxon>Oiketicinae</taxon>
        <taxon>Eumeta</taxon>
    </lineage>
</organism>
<gene>
    <name evidence="1" type="ORF">EVAR_8582_1</name>
</gene>
<name>A0A4C1TY18_EUMVA</name>
<accession>A0A4C1TY18</accession>
<evidence type="ECO:0000313" key="2">
    <source>
        <dbReference type="Proteomes" id="UP000299102"/>
    </source>
</evidence>
<reference evidence="1 2" key="1">
    <citation type="journal article" date="2019" name="Commun. Biol.">
        <title>The bagworm genome reveals a unique fibroin gene that provides high tensile strength.</title>
        <authorList>
            <person name="Kono N."/>
            <person name="Nakamura H."/>
            <person name="Ohtoshi R."/>
            <person name="Tomita M."/>
            <person name="Numata K."/>
            <person name="Arakawa K."/>
        </authorList>
    </citation>
    <scope>NUCLEOTIDE SEQUENCE [LARGE SCALE GENOMIC DNA]</scope>
</reference>
<dbReference type="EMBL" id="BGZK01000100">
    <property type="protein sequence ID" value="GBP18754.1"/>
    <property type="molecule type" value="Genomic_DNA"/>
</dbReference>
<keyword evidence="2" id="KW-1185">Reference proteome</keyword>
<proteinExistence type="predicted"/>
<evidence type="ECO:0000313" key="1">
    <source>
        <dbReference type="EMBL" id="GBP18754.1"/>
    </source>
</evidence>